<accession>A0A1D1V8B8</accession>
<dbReference type="EMBL" id="BDGG01000003">
    <property type="protein sequence ID" value="GAU96282.1"/>
    <property type="molecule type" value="Genomic_DNA"/>
</dbReference>
<name>A0A1D1V8B8_RAMVA</name>
<evidence type="ECO:0000313" key="2">
    <source>
        <dbReference type="Proteomes" id="UP000186922"/>
    </source>
</evidence>
<sequence length="173" mass="19916">MKINRTTARLTMMKLRRRPRSLEERSIRDADALPSLASGARFVWLPKVIFPATAKERRTNPSSSHQECEYLRSANNSSKPAVSSFAPALMARREASKMRRNTCATDLNDKPTMPSTRCYPIDCDMWDDGKWDKINKVQIPGVVQCGAKAWRSHSYTWCPPRAWFHARVDLIYR</sequence>
<dbReference type="Proteomes" id="UP000186922">
    <property type="component" value="Unassembled WGS sequence"/>
</dbReference>
<proteinExistence type="predicted"/>
<organism evidence="1 2">
    <name type="scientific">Ramazzottius varieornatus</name>
    <name type="common">Water bear</name>
    <name type="synonym">Tardigrade</name>
    <dbReference type="NCBI Taxonomy" id="947166"/>
    <lineage>
        <taxon>Eukaryota</taxon>
        <taxon>Metazoa</taxon>
        <taxon>Ecdysozoa</taxon>
        <taxon>Tardigrada</taxon>
        <taxon>Eutardigrada</taxon>
        <taxon>Parachela</taxon>
        <taxon>Hypsibioidea</taxon>
        <taxon>Ramazzottiidae</taxon>
        <taxon>Ramazzottius</taxon>
    </lineage>
</organism>
<reference evidence="1 2" key="1">
    <citation type="journal article" date="2016" name="Nat. Commun.">
        <title>Extremotolerant tardigrade genome and improved radiotolerance of human cultured cells by tardigrade-unique protein.</title>
        <authorList>
            <person name="Hashimoto T."/>
            <person name="Horikawa D.D."/>
            <person name="Saito Y."/>
            <person name="Kuwahara H."/>
            <person name="Kozuka-Hata H."/>
            <person name="Shin-I T."/>
            <person name="Minakuchi Y."/>
            <person name="Ohishi K."/>
            <person name="Motoyama A."/>
            <person name="Aizu T."/>
            <person name="Enomoto A."/>
            <person name="Kondo K."/>
            <person name="Tanaka S."/>
            <person name="Hara Y."/>
            <person name="Koshikawa S."/>
            <person name="Sagara H."/>
            <person name="Miura T."/>
            <person name="Yokobori S."/>
            <person name="Miyagawa K."/>
            <person name="Suzuki Y."/>
            <person name="Kubo T."/>
            <person name="Oyama M."/>
            <person name="Kohara Y."/>
            <person name="Fujiyama A."/>
            <person name="Arakawa K."/>
            <person name="Katayama T."/>
            <person name="Toyoda A."/>
            <person name="Kunieda T."/>
        </authorList>
    </citation>
    <scope>NUCLEOTIDE SEQUENCE [LARGE SCALE GENOMIC DNA]</scope>
    <source>
        <strain evidence="1 2">YOKOZUNA-1</strain>
    </source>
</reference>
<evidence type="ECO:0000313" key="1">
    <source>
        <dbReference type="EMBL" id="GAU96282.1"/>
    </source>
</evidence>
<keyword evidence="2" id="KW-1185">Reference proteome</keyword>
<protein>
    <submittedName>
        <fullName evidence="1">Uncharacterized protein</fullName>
    </submittedName>
</protein>
<comment type="caution">
    <text evidence="1">The sequence shown here is derived from an EMBL/GenBank/DDBJ whole genome shotgun (WGS) entry which is preliminary data.</text>
</comment>
<dbReference type="AlphaFoldDB" id="A0A1D1V8B8"/>
<gene>
    <name evidence="1" type="primary">RvY_07750-1</name>
    <name evidence="1" type="synonym">RvY_07750.1</name>
    <name evidence="1" type="ORF">RvY_07750</name>
</gene>